<dbReference type="EMBL" id="BAABME010007917">
    <property type="protein sequence ID" value="GAA0172016.1"/>
    <property type="molecule type" value="Genomic_DNA"/>
</dbReference>
<dbReference type="GO" id="GO:0016042">
    <property type="term" value="P:lipid catabolic process"/>
    <property type="evidence" value="ECO:0007669"/>
    <property type="project" value="UniProtKB-KW"/>
</dbReference>
<evidence type="ECO:0000256" key="2">
    <source>
        <dbReference type="ARBA" id="ARBA00022801"/>
    </source>
</evidence>
<dbReference type="PANTHER" id="PTHR45648">
    <property type="entry name" value="GDSL LIPASE/ACYLHYDROLASE FAMILY PROTEIN (AFU_ORTHOLOGUE AFUA_4G14700)"/>
    <property type="match status" value="1"/>
</dbReference>
<feature type="signal peptide" evidence="4">
    <location>
        <begin position="1"/>
        <end position="27"/>
    </location>
</feature>
<dbReference type="InterPro" id="IPR036514">
    <property type="entry name" value="SGNH_hydro_sf"/>
</dbReference>
<dbReference type="SUPFAM" id="SSF52266">
    <property type="entry name" value="SGNH hydrolase"/>
    <property type="match status" value="1"/>
</dbReference>
<dbReference type="Proteomes" id="UP001454036">
    <property type="component" value="Unassembled WGS sequence"/>
</dbReference>
<keyword evidence="3" id="KW-0442">Lipid degradation</keyword>
<evidence type="ECO:0000256" key="1">
    <source>
        <dbReference type="ARBA" id="ARBA00008668"/>
    </source>
</evidence>
<comment type="caution">
    <text evidence="5">The sequence shown here is derived from an EMBL/GenBank/DDBJ whole genome shotgun (WGS) entry which is preliminary data.</text>
</comment>
<dbReference type="InterPro" id="IPR051058">
    <property type="entry name" value="GDSL_Est/Lipase"/>
</dbReference>
<organism evidence="5 6">
    <name type="scientific">Lithospermum erythrorhizon</name>
    <name type="common">Purple gromwell</name>
    <name type="synonym">Lithospermum officinale var. erythrorhizon</name>
    <dbReference type="NCBI Taxonomy" id="34254"/>
    <lineage>
        <taxon>Eukaryota</taxon>
        <taxon>Viridiplantae</taxon>
        <taxon>Streptophyta</taxon>
        <taxon>Embryophyta</taxon>
        <taxon>Tracheophyta</taxon>
        <taxon>Spermatophyta</taxon>
        <taxon>Magnoliopsida</taxon>
        <taxon>eudicotyledons</taxon>
        <taxon>Gunneridae</taxon>
        <taxon>Pentapetalae</taxon>
        <taxon>asterids</taxon>
        <taxon>lamiids</taxon>
        <taxon>Boraginales</taxon>
        <taxon>Boraginaceae</taxon>
        <taxon>Boraginoideae</taxon>
        <taxon>Lithospermeae</taxon>
        <taxon>Lithospermum</taxon>
    </lineage>
</organism>
<evidence type="ECO:0000256" key="3">
    <source>
        <dbReference type="ARBA" id="ARBA00022963"/>
    </source>
</evidence>
<dbReference type="Pfam" id="PF00657">
    <property type="entry name" value="Lipase_GDSL"/>
    <property type="match status" value="1"/>
</dbReference>
<dbReference type="InterPro" id="IPR035669">
    <property type="entry name" value="SGNH_plant_lipase-like"/>
</dbReference>
<sequence>MGSSQKSFFVFLLHVLVLHFVVLLTRAENITHAPEAIYVLGDSLVDVGNNNHIKLSIIKADFPHNGVDYPDKKATGRFSNGKNAVDFLAEKVGLPTSPPYLQNVNQNFLKGVNFASGGAGILNTTNDGTIHRAISLTRQVEMFGSVVQKLEKQLNTNGVHKHISNSLFVIVIGSNDMFGYFGSNSEFAKTTSPQQYVDMMISTFQFQFKALHMLGARKFLIVGVGVIGCCPSQRIRTKTGECKEDINLWTTKYNQQLKVLLEQLKSTLGDINYTYFDTYGALSKLITNPSTYGFTAPEEACCGLGKLRAEFACLPISHYCANRNEHIFWDLYHPTEATDRILVDFIYNGQQFVTPINLQQLINST</sequence>
<dbReference type="InterPro" id="IPR001087">
    <property type="entry name" value="GDSL"/>
</dbReference>
<dbReference type="AlphaFoldDB" id="A0AAV3R8N4"/>
<dbReference type="Gene3D" id="3.40.50.1110">
    <property type="entry name" value="SGNH hydrolase"/>
    <property type="match status" value="1"/>
</dbReference>
<proteinExistence type="inferred from homology"/>
<keyword evidence="4" id="KW-0732">Signal</keyword>
<feature type="chain" id="PRO_5043416416" evidence="4">
    <location>
        <begin position="28"/>
        <end position="365"/>
    </location>
</feature>
<evidence type="ECO:0000256" key="4">
    <source>
        <dbReference type="SAM" id="SignalP"/>
    </source>
</evidence>
<reference evidence="5 6" key="1">
    <citation type="submission" date="2024-01" db="EMBL/GenBank/DDBJ databases">
        <title>The complete chloroplast genome sequence of Lithospermum erythrorhizon: insights into the phylogenetic relationship among Boraginaceae species and the maternal lineages of purple gromwells.</title>
        <authorList>
            <person name="Okada T."/>
            <person name="Watanabe K."/>
        </authorList>
    </citation>
    <scope>NUCLEOTIDE SEQUENCE [LARGE SCALE GENOMIC DNA]</scope>
</reference>
<evidence type="ECO:0000313" key="6">
    <source>
        <dbReference type="Proteomes" id="UP001454036"/>
    </source>
</evidence>
<dbReference type="CDD" id="cd01837">
    <property type="entry name" value="SGNH_plant_lipase_like"/>
    <property type="match status" value="1"/>
</dbReference>
<dbReference type="GO" id="GO:0016788">
    <property type="term" value="F:hydrolase activity, acting on ester bonds"/>
    <property type="evidence" value="ECO:0007669"/>
    <property type="project" value="InterPro"/>
</dbReference>
<protein>
    <submittedName>
        <fullName evidence="5">Lipase</fullName>
    </submittedName>
</protein>
<comment type="similarity">
    <text evidence="1">Belongs to the 'GDSL' lipolytic enzyme family.</text>
</comment>
<keyword evidence="2" id="KW-0378">Hydrolase</keyword>
<evidence type="ECO:0000313" key="5">
    <source>
        <dbReference type="EMBL" id="GAA0172016.1"/>
    </source>
</evidence>
<dbReference type="PANTHER" id="PTHR45648:SF106">
    <property type="entry name" value="ANTHER-SPECIFIC PROLINE-RICH PROTEIN APG"/>
    <property type="match status" value="1"/>
</dbReference>
<accession>A0AAV3R8N4</accession>
<gene>
    <name evidence="5" type="ORF">LIER_25926</name>
</gene>
<keyword evidence="6" id="KW-1185">Reference proteome</keyword>
<name>A0AAV3R8N4_LITER</name>
<keyword evidence="3" id="KW-0443">Lipid metabolism</keyword>